<evidence type="ECO:0000313" key="1">
    <source>
        <dbReference type="EMBL" id="CAG6709691.1"/>
    </source>
</evidence>
<organism evidence="1">
    <name type="scientific">Cacopsylla melanoneura</name>
    <dbReference type="NCBI Taxonomy" id="428564"/>
    <lineage>
        <taxon>Eukaryota</taxon>
        <taxon>Metazoa</taxon>
        <taxon>Ecdysozoa</taxon>
        <taxon>Arthropoda</taxon>
        <taxon>Hexapoda</taxon>
        <taxon>Insecta</taxon>
        <taxon>Pterygota</taxon>
        <taxon>Neoptera</taxon>
        <taxon>Paraneoptera</taxon>
        <taxon>Hemiptera</taxon>
        <taxon>Sternorrhyncha</taxon>
        <taxon>Psylloidea</taxon>
        <taxon>Psyllidae</taxon>
        <taxon>Psyllinae</taxon>
        <taxon>Cacopsylla</taxon>
    </lineage>
</organism>
<dbReference type="EMBL" id="HBUF01346309">
    <property type="protein sequence ID" value="CAG6709689.1"/>
    <property type="molecule type" value="Transcribed_RNA"/>
</dbReference>
<accession>A0A8D8UTQ9</accession>
<dbReference type="EMBL" id="HBUF01346310">
    <property type="protein sequence ID" value="CAG6709691.1"/>
    <property type="molecule type" value="Transcribed_RNA"/>
</dbReference>
<dbReference type="EMBL" id="HBUF01250269">
    <property type="protein sequence ID" value="CAG6679883.1"/>
    <property type="molecule type" value="Transcribed_RNA"/>
</dbReference>
<dbReference type="AlphaFoldDB" id="A0A8D8UTQ9"/>
<dbReference type="EMBL" id="HBUF01250268">
    <property type="protein sequence ID" value="CAG6679880.1"/>
    <property type="molecule type" value="Transcribed_RNA"/>
</dbReference>
<reference evidence="1" key="1">
    <citation type="submission" date="2021-05" db="EMBL/GenBank/DDBJ databases">
        <authorList>
            <person name="Alioto T."/>
            <person name="Alioto T."/>
            <person name="Gomez Garrido J."/>
        </authorList>
    </citation>
    <scope>NUCLEOTIDE SEQUENCE</scope>
</reference>
<dbReference type="EMBL" id="HBUF01250267">
    <property type="protein sequence ID" value="CAG6679877.1"/>
    <property type="molecule type" value="Transcribed_RNA"/>
</dbReference>
<dbReference type="EMBL" id="HBUF01250264">
    <property type="protein sequence ID" value="CAG6679870.1"/>
    <property type="molecule type" value="Transcribed_RNA"/>
</dbReference>
<sequence length="128" mass="14615">MCRSVCGSWRMDAGGQTEHDGIQYCHRCGSVSNQIHPWHNWPCRRHHHRQVSSGHQSGIEIVESRRCTSRWGPQCGCELGVRCLSTVLPHVASVETSVGDFERRRMVCDQNFPFERLHVAVVDFQTTV</sequence>
<name>A0A8D8UTQ9_9HEMI</name>
<protein>
    <submittedName>
        <fullName evidence="1">Uncharacterized protein</fullName>
    </submittedName>
</protein>
<dbReference type="EMBL" id="HBUF01519780">
    <property type="protein sequence ID" value="CAG6748602.1"/>
    <property type="molecule type" value="Transcribed_RNA"/>
</dbReference>
<dbReference type="EMBL" id="HBUF01519779">
    <property type="protein sequence ID" value="CAG6748600.1"/>
    <property type="molecule type" value="Transcribed_RNA"/>
</dbReference>
<proteinExistence type="predicted"/>